<dbReference type="GO" id="GO:0016740">
    <property type="term" value="F:transferase activity"/>
    <property type="evidence" value="ECO:0007669"/>
    <property type="project" value="UniProtKB-KW"/>
</dbReference>
<dbReference type="AlphaFoldDB" id="A0A346AD20"/>
<name>A0A346AD20_AERHY</name>
<dbReference type="Pfam" id="PF04230">
    <property type="entry name" value="PS_pyruv_trans"/>
    <property type="match status" value="1"/>
</dbReference>
<proteinExistence type="predicted"/>
<protein>
    <submittedName>
        <fullName evidence="2">Putative pyruvyl transferase</fullName>
    </submittedName>
</protein>
<evidence type="ECO:0000313" key="2">
    <source>
        <dbReference type="EMBL" id="AXL05132.1"/>
    </source>
</evidence>
<reference evidence="2" key="1">
    <citation type="submission" date="2018-06" db="EMBL/GenBank/DDBJ databases">
        <title>Genetic diversity of the Aeromonas Hydrophila O antigens and development of a suspension array for serotype detection.</title>
        <authorList>
            <person name="Cao H."/>
            <person name="Liu B."/>
        </authorList>
    </citation>
    <scope>NUCLEOTIDE SEQUENCE</scope>
    <source>
        <strain evidence="2">G5400</strain>
    </source>
</reference>
<keyword evidence="2" id="KW-0808">Transferase</keyword>
<organism evidence="2">
    <name type="scientific">Aeromonas hydrophila</name>
    <dbReference type="NCBI Taxonomy" id="644"/>
    <lineage>
        <taxon>Bacteria</taxon>
        <taxon>Pseudomonadati</taxon>
        <taxon>Pseudomonadota</taxon>
        <taxon>Gammaproteobacteria</taxon>
        <taxon>Aeromonadales</taxon>
        <taxon>Aeromonadaceae</taxon>
        <taxon>Aeromonas</taxon>
    </lineage>
</organism>
<gene>
    <name evidence="2" type="primary">wffR</name>
</gene>
<feature type="domain" description="Polysaccharide pyruvyl transferase" evidence="1">
    <location>
        <begin position="41"/>
        <end position="291"/>
    </location>
</feature>
<dbReference type="InterPro" id="IPR007345">
    <property type="entry name" value="Polysacch_pyruvyl_Trfase"/>
</dbReference>
<dbReference type="EMBL" id="MH449685">
    <property type="protein sequence ID" value="AXL05132.1"/>
    <property type="molecule type" value="Genomic_DNA"/>
</dbReference>
<sequence length="312" mass="36006">MSATNQQWLATMQTLSDMHKDIAVLLTGKRIAYIDIPLHYNVGDLLIYLGTESFFNKNNLNVVYRSEVNKTSLSALKNVDAIVFHGGGNFGDLYTAHQKLREKILSKYSEKLIVCLPQTIHFDSEDRLTASAAIFAKHPNFHFFVRDVKSLELAKRFTEKAKLMPDMAHSLHPLVDVTEVGPTNAMPQKILSLVRRDIESVRNATGRNIHKRGFDWDDLITLNEIAILRTYQILRMFKPELAIKLWHKNTKDVVFKSYQFFQQHDVVYTDRLHGLILASLLGKPIMMYDNSYGKNFSYYDCWLKNNPFITKC</sequence>
<evidence type="ECO:0000259" key="1">
    <source>
        <dbReference type="Pfam" id="PF04230"/>
    </source>
</evidence>
<accession>A0A346AD20</accession>